<name>A0A7W8GA78_9SPIR</name>
<gene>
    <name evidence="1" type="ORF">HNP76_002028</name>
</gene>
<evidence type="ECO:0000313" key="2">
    <source>
        <dbReference type="Proteomes" id="UP000518887"/>
    </source>
</evidence>
<reference evidence="1 2" key="1">
    <citation type="submission" date="2020-08" db="EMBL/GenBank/DDBJ databases">
        <title>Genomic Encyclopedia of Type Strains, Phase IV (KMG-IV): sequencing the most valuable type-strain genomes for metagenomic binning, comparative biology and taxonomic classification.</title>
        <authorList>
            <person name="Goeker M."/>
        </authorList>
    </citation>
    <scope>NUCLEOTIDE SEQUENCE [LARGE SCALE GENOMIC DNA]</scope>
    <source>
        <strain evidence="1 2">DSM 103462</strain>
    </source>
</reference>
<protein>
    <submittedName>
        <fullName evidence="1">Uncharacterized protein</fullName>
    </submittedName>
</protein>
<dbReference type="AlphaFoldDB" id="A0A7W8GA78"/>
<accession>A0A7W8GA78</accession>
<dbReference type="EMBL" id="JACHFQ010000006">
    <property type="protein sequence ID" value="MBB5226647.1"/>
    <property type="molecule type" value="Genomic_DNA"/>
</dbReference>
<keyword evidence="2" id="KW-1185">Reference proteome</keyword>
<proteinExistence type="predicted"/>
<dbReference type="Proteomes" id="UP000518887">
    <property type="component" value="Unassembled WGS sequence"/>
</dbReference>
<evidence type="ECO:0000313" key="1">
    <source>
        <dbReference type="EMBL" id="MBB5226647.1"/>
    </source>
</evidence>
<comment type="caution">
    <text evidence="1">The sequence shown here is derived from an EMBL/GenBank/DDBJ whole genome shotgun (WGS) entry which is preliminary data.</text>
</comment>
<organism evidence="1 2">
    <name type="scientific">Treponema ruminis</name>
    <dbReference type="NCBI Taxonomy" id="744515"/>
    <lineage>
        <taxon>Bacteria</taxon>
        <taxon>Pseudomonadati</taxon>
        <taxon>Spirochaetota</taxon>
        <taxon>Spirochaetia</taxon>
        <taxon>Spirochaetales</taxon>
        <taxon>Treponemataceae</taxon>
        <taxon>Treponema</taxon>
    </lineage>
</organism>
<sequence length="67" mass="7592">MSETLQYYRGDSLQVLHVKLSRDLTCGVGECKFCGSRGIMDCKELKIGKSKKELLAVFKDMGYEIKL</sequence>